<dbReference type="GO" id="GO:0052621">
    <property type="term" value="F:diguanylate cyclase activity"/>
    <property type="evidence" value="ECO:0007669"/>
    <property type="project" value="UniProtKB-EC"/>
</dbReference>
<dbReference type="GO" id="GO:0043709">
    <property type="term" value="P:cell adhesion involved in single-species biofilm formation"/>
    <property type="evidence" value="ECO:0007669"/>
    <property type="project" value="TreeGrafter"/>
</dbReference>
<dbReference type="InterPro" id="IPR050469">
    <property type="entry name" value="Diguanylate_Cyclase"/>
</dbReference>
<protein>
    <recommendedName>
        <fullName evidence="1">diguanylate cyclase</fullName>
        <ecNumber evidence="1">2.7.7.65</ecNumber>
    </recommendedName>
</protein>
<dbReference type="AlphaFoldDB" id="A0A974XZQ5"/>
<dbReference type="Pfam" id="PF00990">
    <property type="entry name" value="GGDEF"/>
    <property type="match status" value="1"/>
</dbReference>
<name>A0A974XZQ5_9GAMM</name>
<feature type="region of interest" description="Disordered" evidence="2">
    <location>
        <begin position="145"/>
        <end position="187"/>
    </location>
</feature>
<dbReference type="EC" id="2.7.7.65" evidence="1"/>
<dbReference type="PROSITE" id="PS50887">
    <property type="entry name" value="GGDEF"/>
    <property type="match status" value="1"/>
</dbReference>
<feature type="transmembrane region" description="Helical" evidence="3">
    <location>
        <begin position="20"/>
        <end position="41"/>
    </location>
</feature>
<keyword evidence="3" id="KW-1133">Transmembrane helix</keyword>
<dbReference type="InterPro" id="IPR043128">
    <property type="entry name" value="Rev_trsase/Diguanyl_cyclase"/>
</dbReference>
<dbReference type="InterPro" id="IPR029787">
    <property type="entry name" value="Nucleotide_cyclase"/>
</dbReference>
<dbReference type="Proteomes" id="UP000639274">
    <property type="component" value="Chromosome"/>
</dbReference>
<evidence type="ECO:0000259" key="4">
    <source>
        <dbReference type="PROSITE" id="PS50887"/>
    </source>
</evidence>
<dbReference type="InterPro" id="IPR000160">
    <property type="entry name" value="GGDEF_dom"/>
</dbReference>
<dbReference type="GO" id="GO:0005886">
    <property type="term" value="C:plasma membrane"/>
    <property type="evidence" value="ECO:0007669"/>
    <property type="project" value="TreeGrafter"/>
</dbReference>
<evidence type="ECO:0000256" key="3">
    <source>
        <dbReference type="SAM" id="Phobius"/>
    </source>
</evidence>
<proteinExistence type="predicted"/>
<feature type="transmembrane region" description="Helical" evidence="3">
    <location>
        <begin position="53"/>
        <end position="75"/>
    </location>
</feature>
<dbReference type="PANTHER" id="PTHR45138:SF24">
    <property type="entry name" value="DIGUANYLATE CYCLASE DGCC-RELATED"/>
    <property type="match status" value="1"/>
</dbReference>
<evidence type="ECO:0000256" key="1">
    <source>
        <dbReference type="ARBA" id="ARBA00012528"/>
    </source>
</evidence>
<feature type="compositionally biased region" description="Basic and acidic residues" evidence="2">
    <location>
        <begin position="156"/>
        <end position="187"/>
    </location>
</feature>
<keyword evidence="6" id="KW-1185">Reference proteome</keyword>
<dbReference type="Gene3D" id="3.30.70.270">
    <property type="match status" value="1"/>
</dbReference>
<dbReference type="NCBIfam" id="TIGR00254">
    <property type="entry name" value="GGDEF"/>
    <property type="match status" value="1"/>
</dbReference>
<reference evidence="5 6" key="1">
    <citation type="submission" date="2021-03" db="EMBL/GenBank/DDBJ databases">
        <title>Lysobacter sp. nov. isolated from soil of gangwondo yeongwol, south Korea.</title>
        <authorList>
            <person name="Kim K.R."/>
            <person name="Kim K.H."/>
            <person name="Jeon C.O."/>
        </authorList>
    </citation>
    <scope>NUCLEOTIDE SEQUENCE [LARGE SCALE GENOMIC DNA]</scope>
    <source>
        <strain evidence="5 6">R19</strain>
    </source>
</reference>
<dbReference type="SUPFAM" id="SSF55073">
    <property type="entry name" value="Nucleotide cyclase"/>
    <property type="match status" value="1"/>
</dbReference>
<dbReference type="CDD" id="cd01949">
    <property type="entry name" value="GGDEF"/>
    <property type="match status" value="1"/>
</dbReference>
<dbReference type="GO" id="GO:1902201">
    <property type="term" value="P:negative regulation of bacterial-type flagellum-dependent cell motility"/>
    <property type="evidence" value="ECO:0007669"/>
    <property type="project" value="TreeGrafter"/>
</dbReference>
<dbReference type="PANTHER" id="PTHR45138">
    <property type="entry name" value="REGULATORY COMPONENTS OF SENSORY TRANSDUCTION SYSTEM"/>
    <property type="match status" value="1"/>
</dbReference>
<evidence type="ECO:0000313" key="6">
    <source>
        <dbReference type="Proteomes" id="UP000639274"/>
    </source>
</evidence>
<feature type="domain" description="GGDEF" evidence="4">
    <location>
        <begin position="194"/>
        <end position="321"/>
    </location>
</feature>
<dbReference type="SMART" id="SM00267">
    <property type="entry name" value="GGDEF"/>
    <property type="match status" value="1"/>
</dbReference>
<evidence type="ECO:0000256" key="2">
    <source>
        <dbReference type="SAM" id="MobiDB-lite"/>
    </source>
</evidence>
<organism evidence="5 6">
    <name type="scientific">Agrilutibacter solisilvae</name>
    <dbReference type="NCBI Taxonomy" id="2763317"/>
    <lineage>
        <taxon>Bacteria</taxon>
        <taxon>Pseudomonadati</taxon>
        <taxon>Pseudomonadota</taxon>
        <taxon>Gammaproteobacteria</taxon>
        <taxon>Lysobacterales</taxon>
        <taxon>Lysobacteraceae</taxon>
        <taxon>Agrilutibacter</taxon>
    </lineage>
</organism>
<sequence length="330" mass="35751">MAGLGVYRAFSRVFPRSFRAKLMAVMVGCTVAPLAALVVWLMTHNGAAPERLLAGSIVALGATLVGGVVAMVLVYQLLSPLRLMAEVVHDYYREHRLPNLPEVGGDEVGMLMRGINCGLREIDSGMRELERVALEDPLTGALSRRGTDRALQASVERAERLHAERGHAEREHAGREHAGREHAERNLTDREQAGSFMLYVIDVDNLKPVNDELGHAAGDALLVDLVTSARGWLDGDGWIGRWGGDEFLVGVHAEHAAATQAVHRWLRRLAIADRDGVPIRVSVGCAHFRPGLDALQLYREADAAMYKAKARGGGALVCDDGGHAELARSA</sequence>
<dbReference type="KEGG" id="lsf:I8J32_002145"/>
<gene>
    <name evidence="5" type="ORF">I8J32_002145</name>
</gene>
<accession>A0A974XZQ5</accession>
<keyword evidence="3" id="KW-0812">Transmembrane</keyword>
<dbReference type="RefSeq" id="WP_200615480.1">
    <property type="nucleotide sequence ID" value="NZ_CP071518.1"/>
</dbReference>
<evidence type="ECO:0000313" key="5">
    <source>
        <dbReference type="EMBL" id="QSX78761.1"/>
    </source>
</evidence>
<dbReference type="EMBL" id="CP071518">
    <property type="protein sequence ID" value="QSX78761.1"/>
    <property type="molecule type" value="Genomic_DNA"/>
</dbReference>
<keyword evidence="3" id="KW-0472">Membrane</keyword>